<dbReference type="GO" id="GO:0006307">
    <property type="term" value="P:DNA alkylation repair"/>
    <property type="evidence" value="ECO:0007669"/>
    <property type="project" value="UniProtKB-UniRule"/>
</dbReference>
<dbReference type="Gene3D" id="3.30.160.70">
    <property type="entry name" value="Methylated DNA-protein cysteine methyltransferase domain"/>
    <property type="match status" value="1"/>
</dbReference>
<keyword evidence="13" id="KW-1185">Reference proteome</keyword>
<gene>
    <name evidence="12" type="ORF">F7310_08605</name>
</gene>
<dbReference type="PANTHER" id="PTHR10815">
    <property type="entry name" value="METHYLATED-DNA--PROTEIN-CYSTEINE METHYLTRANSFERASE"/>
    <property type="match status" value="1"/>
</dbReference>
<keyword evidence="7 9" id="KW-0234">DNA repair</keyword>
<evidence type="ECO:0000256" key="4">
    <source>
        <dbReference type="ARBA" id="ARBA00022603"/>
    </source>
</evidence>
<sequence length="185" mass="21025">MLKDTQKNHLALINKDDYKNSFSAQEINTPIGTIIAIADNKHLYTCCHIKDSKLQSIEKLLKTYSAKLTFQKNNILEKTKFELDQYFNKSLEKFSIPLKLTGTEFQKHVWQELLKIPYGKTISYQQEAINIGKPTAFRAVANANGKNLLPIIIPCHRVINANGKLGGYTGGLEKKEFLLTLEKNI</sequence>
<dbReference type="Pfam" id="PF01035">
    <property type="entry name" value="DNA_binding_1"/>
    <property type="match status" value="1"/>
</dbReference>
<evidence type="ECO:0000256" key="3">
    <source>
        <dbReference type="ARBA" id="ARBA00022490"/>
    </source>
</evidence>
<comment type="similarity">
    <text evidence="2 9">Belongs to the MGMT family.</text>
</comment>
<evidence type="ECO:0000256" key="7">
    <source>
        <dbReference type="ARBA" id="ARBA00023204"/>
    </source>
</evidence>
<evidence type="ECO:0000256" key="9">
    <source>
        <dbReference type="HAMAP-Rule" id="MF_00772"/>
    </source>
</evidence>
<comment type="subcellular location">
    <subcellularLocation>
        <location evidence="9">Cytoplasm</location>
    </subcellularLocation>
</comment>
<dbReference type="EC" id="2.1.1.63" evidence="9"/>
<feature type="domain" description="Methylated-DNA-[protein]-cysteine S-methyltransferase DNA binding" evidence="10">
    <location>
        <begin position="104"/>
        <end position="183"/>
    </location>
</feature>
<dbReference type="GO" id="GO:0003908">
    <property type="term" value="F:methylated-DNA-[protein]-cysteine S-methyltransferase activity"/>
    <property type="evidence" value="ECO:0007669"/>
    <property type="project" value="UniProtKB-UniRule"/>
</dbReference>
<feature type="active site" description="Nucleophile; methyl group acceptor" evidence="9">
    <location>
        <position position="155"/>
    </location>
</feature>
<dbReference type="Proteomes" id="UP000184222">
    <property type="component" value="Chromosome"/>
</dbReference>
<accession>A0A1L4BU99</accession>
<evidence type="ECO:0000256" key="2">
    <source>
        <dbReference type="ARBA" id="ARBA00008711"/>
    </source>
</evidence>
<dbReference type="InterPro" id="IPR001497">
    <property type="entry name" value="MethylDNA_cys_MeTrfase_AS"/>
</dbReference>
<proteinExistence type="inferred from homology"/>
<organism evidence="12 13">
    <name type="scientific">Francisella uliginis</name>
    <dbReference type="NCBI Taxonomy" id="573570"/>
    <lineage>
        <taxon>Bacteria</taxon>
        <taxon>Pseudomonadati</taxon>
        <taxon>Pseudomonadota</taxon>
        <taxon>Gammaproteobacteria</taxon>
        <taxon>Thiotrichales</taxon>
        <taxon>Francisellaceae</taxon>
        <taxon>Francisella</taxon>
    </lineage>
</organism>
<dbReference type="InterPro" id="IPR036388">
    <property type="entry name" value="WH-like_DNA-bd_sf"/>
</dbReference>
<dbReference type="KEGG" id="frx:F7310_08605"/>
<keyword evidence="3 9" id="KW-0963">Cytoplasm</keyword>
<dbReference type="EMBL" id="CP016796">
    <property type="protein sequence ID" value="API87415.1"/>
    <property type="molecule type" value="Genomic_DNA"/>
</dbReference>
<evidence type="ECO:0000259" key="11">
    <source>
        <dbReference type="Pfam" id="PF02870"/>
    </source>
</evidence>
<reference evidence="12 13" key="1">
    <citation type="journal article" date="2016" name="Appl. Environ. Microbiol.">
        <title>Whole genome relationships among Francisella bacteria of diverse origin define new species and provide specific regions for detection.</title>
        <authorList>
            <person name="Challacombe J.F."/>
            <person name="Petersen J.M."/>
            <person name="Gallegos-Graves V."/>
            <person name="Hodge D."/>
            <person name="Pillai S."/>
            <person name="Kuske C.R."/>
        </authorList>
    </citation>
    <scope>NUCLEOTIDE SEQUENCE [LARGE SCALE GENOMIC DNA]</scope>
    <source>
        <strain evidence="13">TX07-7310</strain>
    </source>
</reference>
<dbReference type="Gene3D" id="1.10.10.10">
    <property type="entry name" value="Winged helix-like DNA-binding domain superfamily/Winged helix DNA-binding domain"/>
    <property type="match status" value="1"/>
</dbReference>
<protein>
    <recommendedName>
        <fullName evidence="9">Methylated-DNA--protein-cysteine methyltransferase</fullName>
        <ecNumber evidence="9">2.1.1.63</ecNumber>
    </recommendedName>
    <alternativeName>
        <fullName evidence="9">6-O-methylguanine-DNA methyltransferase</fullName>
        <shortName evidence="9">MGMT</shortName>
    </alternativeName>
    <alternativeName>
        <fullName evidence="9">O-6-methylguanine-DNA-alkyltransferase</fullName>
    </alternativeName>
</protein>
<dbReference type="OrthoDB" id="9811249at2"/>
<keyword evidence="5 9" id="KW-0808">Transferase</keyword>
<evidence type="ECO:0000256" key="6">
    <source>
        <dbReference type="ARBA" id="ARBA00022763"/>
    </source>
</evidence>
<comment type="function">
    <text evidence="9">Involved in the cellular defense against the biological effects of O6-methylguanine (O6-MeG) and O4-methylthymine (O4-MeT) in DNA. Repairs the methylated nucleobase in DNA by stoichiometrically transferring the methyl group to a cysteine residue in the enzyme. This is a suicide reaction: the enzyme is irreversibly inactivated.</text>
</comment>
<dbReference type="PROSITE" id="PS00374">
    <property type="entry name" value="MGMT"/>
    <property type="match status" value="1"/>
</dbReference>
<dbReference type="NCBIfam" id="TIGR00589">
    <property type="entry name" value="ogt"/>
    <property type="match status" value="1"/>
</dbReference>
<feature type="domain" description="Methylguanine DNA methyltransferase ribonuclease-like" evidence="11">
    <location>
        <begin position="27"/>
        <end position="100"/>
    </location>
</feature>
<dbReference type="Pfam" id="PF02870">
    <property type="entry name" value="Methyltransf_1N"/>
    <property type="match status" value="1"/>
</dbReference>
<dbReference type="InterPro" id="IPR036631">
    <property type="entry name" value="MGMT_N_sf"/>
</dbReference>
<dbReference type="SUPFAM" id="SSF53155">
    <property type="entry name" value="Methylated DNA-protein cysteine methyltransferase domain"/>
    <property type="match status" value="1"/>
</dbReference>
<dbReference type="CDD" id="cd06445">
    <property type="entry name" value="ATase"/>
    <property type="match status" value="1"/>
</dbReference>
<dbReference type="InterPro" id="IPR023546">
    <property type="entry name" value="MGMT"/>
</dbReference>
<evidence type="ECO:0000256" key="1">
    <source>
        <dbReference type="ARBA" id="ARBA00001286"/>
    </source>
</evidence>
<comment type="catalytic activity">
    <reaction evidence="1 9">
        <text>a 4-O-methyl-thymidine in DNA + L-cysteinyl-[protein] = a thymidine in DNA + S-methyl-L-cysteinyl-[protein]</text>
        <dbReference type="Rhea" id="RHEA:53428"/>
        <dbReference type="Rhea" id="RHEA-COMP:10131"/>
        <dbReference type="Rhea" id="RHEA-COMP:10132"/>
        <dbReference type="Rhea" id="RHEA-COMP:13555"/>
        <dbReference type="Rhea" id="RHEA-COMP:13556"/>
        <dbReference type="ChEBI" id="CHEBI:29950"/>
        <dbReference type="ChEBI" id="CHEBI:82612"/>
        <dbReference type="ChEBI" id="CHEBI:137386"/>
        <dbReference type="ChEBI" id="CHEBI:137387"/>
        <dbReference type="EC" id="2.1.1.63"/>
    </reaction>
</comment>
<dbReference type="GO" id="GO:0005737">
    <property type="term" value="C:cytoplasm"/>
    <property type="evidence" value="ECO:0007669"/>
    <property type="project" value="UniProtKB-SubCell"/>
</dbReference>
<dbReference type="InterPro" id="IPR036217">
    <property type="entry name" value="MethylDNA_cys_MeTrfase_DNAb"/>
</dbReference>
<keyword evidence="4 9" id="KW-0489">Methyltransferase</keyword>
<dbReference type="InterPro" id="IPR014048">
    <property type="entry name" value="MethylDNA_cys_MeTrfase_DNA-bd"/>
</dbReference>
<comment type="miscellaneous">
    <text evidence="9">This enzyme catalyzes only one turnover and therefore is not strictly catalytic. According to one definition, an enzyme is a biocatalyst that acts repeatedly and over many reaction cycles.</text>
</comment>
<dbReference type="InterPro" id="IPR008332">
    <property type="entry name" value="MethylG_MeTrfase_N"/>
</dbReference>
<dbReference type="STRING" id="573570.F7310_08605"/>
<evidence type="ECO:0000259" key="10">
    <source>
        <dbReference type="Pfam" id="PF01035"/>
    </source>
</evidence>
<dbReference type="GO" id="GO:0032259">
    <property type="term" value="P:methylation"/>
    <property type="evidence" value="ECO:0007669"/>
    <property type="project" value="UniProtKB-KW"/>
</dbReference>
<evidence type="ECO:0000256" key="8">
    <source>
        <dbReference type="ARBA" id="ARBA00049348"/>
    </source>
</evidence>
<dbReference type="FunFam" id="1.10.10.10:FF:000214">
    <property type="entry name" value="Methylated-DNA--protein-cysteine methyltransferase"/>
    <property type="match status" value="1"/>
</dbReference>
<dbReference type="HAMAP" id="MF_00772">
    <property type="entry name" value="OGT"/>
    <property type="match status" value="1"/>
</dbReference>
<dbReference type="AlphaFoldDB" id="A0A1L4BU99"/>
<name>A0A1L4BU99_9GAMM</name>
<keyword evidence="6 9" id="KW-0227">DNA damage</keyword>
<comment type="catalytic activity">
    <reaction evidence="8 9">
        <text>a 6-O-methyl-2'-deoxyguanosine in DNA + L-cysteinyl-[protein] = S-methyl-L-cysteinyl-[protein] + a 2'-deoxyguanosine in DNA</text>
        <dbReference type="Rhea" id="RHEA:24000"/>
        <dbReference type="Rhea" id="RHEA-COMP:10131"/>
        <dbReference type="Rhea" id="RHEA-COMP:10132"/>
        <dbReference type="Rhea" id="RHEA-COMP:11367"/>
        <dbReference type="Rhea" id="RHEA-COMP:11368"/>
        <dbReference type="ChEBI" id="CHEBI:29950"/>
        <dbReference type="ChEBI" id="CHEBI:82612"/>
        <dbReference type="ChEBI" id="CHEBI:85445"/>
        <dbReference type="ChEBI" id="CHEBI:85448"/>
        <dbReference type="EC" id="2.1.1.63"/>
    </reaction>
</comment>
<evidence type="ECO:0000313" key="13">
    <source>
        <dbReference type="Proteomes" id="UP000184222"/>
    </source>
</evidence>
<evidence type="ECO:0000313" key="12">
    <source>
        <dbReference type="EMBL" id="API87415.1"/>
    </source>
</evidence>
<dbReference type="PANTHER" id="PTHR10815:SF5">
    <property type="entry name" value="METHYLATED-DNA--PROTEIN-CYSTEINE METHYLTRANSFERASE"/>
    <property type="match status" value="1"/>
</dbReference>
<dbReference type="RefSeq" id="WP_072713196.1">
    <property type="nucleotide sequence ID" value="NZ_CP016796.1"/>
</dbReference>
<dbReference type="SUPFAM" id="SSF46767">
    <property type="entry name" value="Methylated DNA-protein cysteine methyltransferase, C-terminal domain"/>
    <property type="match status" value="1"/>
</dbReference>
<evidence type="ECO:0000256" key="5">
    <source>
        <dbReference type="ARBA" id="ARBA00022679"/>
    </source>
</evidence>